<dbReference type="Proteomes" id="UP000821865">
    <property type="component" value="Chromosome 8"/>
</dbReference>
<evidence type="ECO:0000313" key="2">
    <source>
        <dbReference type="Proteomes" id="UP000821865"/>
    </source>
</evidence>
<comment type="caution">
    <text evidence="1">The sequence shown here is derived from an EMBL/GenBank/DDBJ whole genome shotgun (WGS) entry which is preliminary data.</text>
</comment>
<accession>A0ACB8CC98</accession>
<evidence type="ECO:0000313" key="1">
    <source>
        <dbReference type="EMBL" id="KAH7938527.1"/>
    </source>
</evidence>
<protein>
    <submittedName>
        <fullName evidence="1">Uncharacterized protein</fullName>
    </submittedName>
</protein>
<gene>
    <name evidence="1" type="ORF">HPB49_024924</name>
</gene>
<proteinExistence type="predicted"/>
<dbReference type="EMBL" id="CM023477">
    <property type="protein sequence ID" value="KAH7938527.1"/>
    <property type="molecule type" value="Genomic_DNA"/>
</dbReference>
<name>A0ACB8CC98_DERSI</name>
<organism evidence="1 2">
    <name type="scientific">Dermacentor silvarum</name>
    <name type="common">Tick</name>
    <dbReference type="NCBI Taxonomy" id="543639"/>
    <lineage>
        <taxon>Eukaryota</taxon>
        <taxon>Metazoa</taxon>
        <taxon>Ecdysozoa</taxon>
        <taxon>Arthropoda</taxon>
        <taxon>Chelicerata</taxon>
        <taxon>Arachnida</taxon>
        <taxon>Acari</taxon>
        <taxon>Parasitiformes</taxon>
        <taxon>Ixodida</taxon>
        <taxon>Ixodoidea</taxon>
        <taxon>Ixodidae</taxon>
        <taxon>Rhipicephalinae</taxon>
        <taxon>Dermacentor</taxon>
    </lineage>
</organism>
<keyword evidence="2" id="KW-1185">Reference proteome</keyword>
<sequence length="696" mass="80837">MEAGNDSVNQKQRSQKFSLSRLVSDWLAFLRRPITACSDVTAKEAENNHASHVNDWSQLYRFRSDARHFSDKYSTLSLDRERSFVICFYPSDDAVSTLERPLPNYGVSAGKLLRGMKLWKPSPLNGFPPQPPGAHPRYYEISDFRVGNVIKAVSRRFIIKDRYPLSHTFDYRGGLPMARSLPTSVSSMQRSLQSQLFETRQSRPPSELHDGAALLGSGHTSEGSQSIDDDPYRHRRRRPSAFKNNFLPNFAFNDKKVLHFQGYFREEVDNSPLEQYRVRPVDIFYFLEDDSISVREPKQENSGLSQGCVLRRHRIRKSDGRCFHWSDLNVGNTISLYGITYKIVNCDKFTRDYLRQQGVEVRPPEPLPEDPYTASRRILSQQQRKLHTTKSQRDKLWRFLRYDRHVLRFFCVEDGRGVDPRHRKKLVLQYFLVDDTLDLKEMHRPLEQRELAPILLGRQRIPKEQESRGLFHKYETESDGEEYIGPEDLQPGRQLNIYGRSFLIYDCDDFTKNFYREHFGVEHFDVIDVDVKEEGRPQQAVPPHNGFGSPEDTLQSVLRITPRRARRDSRLVLEKEGIVLRFQATLDSTLSLDRERSFVICFYPSDDTVSILERPLPNSGVPAGKFLRRMRLRKPSPLNGFPPQPPGAEPRYYEISDFRVGNVIEAVGRRFVIVRADQFAANYIKRHHMEAFANGG</sequence>
<reference evidence="1" key="1">
    <citation type="submission" date="2020-05" db="EMBL/GenBank/DDBJ databases">
        <title>Large-scale comparative analyses of tick genomes elucidate their genetic diversity and vector capacities.</title>
        <authorList>
            <person name="Jia N."/>
            <person name="Wang J."/>
            <person name="Shi W."/>
            <person name="Du L."/>
            <person name="Sun Y."/>
            <person name="Zhan W."/>
            <person name="Jiang J."/>
            <person name="Wang Q."/>
            <person name="Zhang B."/>
            <person name="Ji P."/>
            <person name="Sakyi L.B."/>
            <person name="Cui X."/>
            <person name="Yuan T."/>
            <person name="Jiang B."/>
            <person name="Yang W."/>
            <person name="Lam T.T.-Y."/>
            <person name="Chang Q."/>
            <person name="Ding S."/>
            <person name="Wang X."/>
            <person name="Zhu J."/>
            <person name="Ruan X."/>
            <person name="Zhao L."/>
            <person name="Wei J."/>
            <person name="Que T."/>
            <person name="Du C."/>
            <person name="Cheng J."/>
            <person name="Dai P."/>
            <person name="Han X."/>
            <person name="Huang E."/>
            <person name="Gao Y."/>
            <person name="Liu J."/>
            <person name="Shao H."/>
            <person name="Ye R."/>
            <person name="Li L."/>
            <person name="Wei W."/>
            <person name="Wang X."/>
            <person name="Wang C."/>
            <person name="Yang T."/>
            <person name="Huo Q."/>
            <person name="Li W."/>
            <person name="Guo W."/>
            <person name="Chen H."/>
            <person name="Zhou L."/>
            <person name="Ni X."/>
            <person name="Tian J."/>
            <person name="Zhou Y."/>
            <person name="Sheng Y."/>
            <person name="Liu T."/>
            <person name="Pan Y."/>
            <person name="Xia L."/>
            <person name="Li J."/>
            <person name="Zhao F."/>
            <person name="Cao W."/>
        </authorList>
    </citation>
    <scope>NUCLEOTIDE SEQUENCE</scope>
    <source>
        <strain evidence="1">Dsil-2018</strain>
    </source>
</reference>